<name>A0A161S039_9BACL</name>
<dbReference type="Proteomes" id="UP000076563">
    <property type="component" value="Unassembled WGS sequence"/>
</dbReference>
<keyword evidence="1" id="KW-0732">Signal</keyword>
<sequence length="271" mass="30729">MKKFRSIALVIASISIASGAGFYFTSTTKANDTAGHVQEQVTIIKPATEIKEKMLNAIDNYQTVQGTYRNVTKNRNITVDFEVEQGSNPYSRILVKDKAGIKKESISDKNTLIEFDVKHKTYTKDDKSKINDEKVAVREFKDSKNEKHMVHRSDPATAQDAQLVTFPQQIAFWLKDDEKNYSIVGSETILNRNATVIEGKLTSTLSEKFGNKFKLWVDTETGVLLKLLTFDAQQNETSRLEVLNIEFNKSLTHKYRTDDTKGFTNIKESAK</sequence>
<reference evidence="4" key="1">
    <citation type="submission" date="2016-01" db="EMBL/GenBank/DDBJ databases">
        <title>Draft genome of Chromobacterium sp. F49.</title>
        <authorList>
            <person name="Hong K.W."/>
        </authorList>
    </citation>
    <scope>NUCLEOTIDE SEQUENCE [LARGE SCALE GENOMIC DNA]</scope>
    <source>
        <strain evidence="4">M63</strain>
    </source>
</reference>
<dbReference type="EMBL" id="LQRA01000110">
    <property type="protein sequence ID" value="KZE71592.1"/>
    <property type="molecule type" value="Genomic_DNA"/>
</dbReference>
<organism evidence="3 4">
    <name type="scientific">Paenibacillus elgii</name>
    <dbReference type="NCBI Taxonomy" id="189691"/>
    <lineage>
        <taxon>Bacteria</taxon>
        <taxon>Bacillati</taxon>
        <taxon>Bacillota</taxon>
        <taxon>Bacilli</taxon>
        <taxon>Bacillales</taxon>
        <taxon>Paenibacillaceae</taxon>
        <taxon>Paenibacillus</taxon>
    </lineage>
</organism>
<feature type="signal peptide" evidence="1">
    <location>
        <begin position="1"/>
        <end position="20"/>
    </location>
</feature>
<dbReference type="Gene3D" id="2.50.20.10">
    <property type="entry name" value="Lipoprotein localisation LolA/LolB/LppX"/>
    <property type="match status" value="1"/>
</dbReference>
<evidence type="ECO:0000313" key="3">
    <source>
        <dbReference type="EMBL" id="KZE71592.1"/>
    </source>
</evidence>
<dbReference type="OrthoDB" id="2881381at2"/>
<dbReference type="AlphaFoldDB" id="A0A161S039"/>
<dbReference type="RefSeq" id="WP_063187964.1">
    <property type="nucleotide sequence ID" value="NZ_LQRA01000110.1"/>
</dbReference>
<evidence type="ECO:0000256" key="1">
    <source>
        <dbReference type="SAM" id="SignalP"/>
    </source>
</evidence>
<feature type="domain" description="MucB/RseB N-terminal" evidence="2">
    <location>
        <begin position="148"/>
        <end position="253"/>
    </location>
</feature>
<feature type="chain" id="PRO_5038772220" description="MucB/RseB N-terminal domain-containing protein" evidence="1">
    <location>
        <begin position="21"/>
        <end position="271"/>
    </location>
</feature>
<protein>
    <recommendedName>
        <fullName evidence="2">MucB/RseB N-terminal domain-containing protein</fullName>
    </recommendedName>
</protein>
<keyword evidence="4" id="KW-1185">Reference proteome</keyword>
<dbReference type="InterPro" id="IPR033434">
    <property type="entry name" value="MucB/RseB_N"/>
</dbReference>
<gene>
    <name evidence="3" type="ORF">AV654_05125</name>
</gene>
<proteinExistence type="predicted"/>
<dbReference type="Pfam" id="PF03888">
    <property type="entry name" value="MucB_RseB"/>
    <property type="match status" value="1"/>
</dbReference>
<accession>A0A161S039</accession>
<evidence type="ECO:0000313" key="4">
    <source>
        <dbReference type="Proteomes" id="UP000076563"/>
    </source>
</evidence>
<evidence type="ECO:0000259" key="2">
    <source>
        <dbReference type="Pfam" id="PF03888"/>
    </source>
</evidence>
<comment type="caution">
    <text evidence="3">The sequence shown here is derived from an EMBL/GenBank/DDBJ whole genome shotgun (WGS) entry which is preliminary data.</text>
</comment>